<comment type="caution">
    <text evidence="15">The sequence shown here is derived from an EMBL/GenBank/DDBJ whole genome shotgun (WGS) entry which is preliminary data.</text>
</comment>
<dbReference type="InterPro" id="IPR041236">
    <property type="entry name" value="PriA_C"/>
</dbReference>
<keyword evidence="7 12" id="KW-0862">Zinc</keyword>
<keyword evidence="16" id="KW-1185">Reference proteome</keyword>
<dbReference type="SMART" id="SM00487">
    <property type="entry name" value="DEXDc"/>
    <property type="match status" value="1"/>
</dbReference>
<feature type="binding site" evidence="12">
    <location>
        <position position="503"/>
    </location>
    <ligand>
        <name>Zn(2+)</name>
        <dbReference type="ChEBI" id="CHEBI:29105"/>
        <label>1</label>
    </ligand>
</feature>
<evidence type="ECO:0000256" key="2">
    <source>
        <dbReference type="ARBA" id="ARBA00022705"/>
    </source>
</evidence>
<evidence type="ECO:0000259" key="13">
    <source>
        <dbReference type="PROSITE" id="PS51192"/>
    </source>
</evidence>
<evidence type="ECO:0000256" key="8">
    <source>
        <dbReference type="ARBA" id="ARBA00022840"/>
    </source>
</evidence>
<keyword evidence="10 12" id="KW-0413">Isomerase</keyword>
<accession>A0A4Y9VTW5</accession>
<comment type="catalytic activity">
    <reaction evidence="11 12">
        <text>ATP + H2O = ADP + phosphate + H(+)</text>
        <dbReference type="Rhea" id="RHEA:13065"/>
        <dbReference type="ChEBI" id="CHEBI:15377"/>
        <dbReference type="ChEBI" id="CHEBI:15378"/>
        <dbReference type="ChEBI" id="CHEBI:30616"/>
        <dbReference type="ChEBI" id="CHEBI:43474"/>
        <dbReference type="ChEBI" id="CHEBI:456216"/>
        <dbReference type="EC" id="5.6.2.4"/>
    </reaction>
</comment>
<organism evidence="15 16">
    <name type="scientific">Methylotenera oryzisoli</name>
    <dbReference type="NCBI Taxonomy" id="2080758"/>
    <lineage>
        <taxon>Bacteria</taxon>
        <taxon>Pseudomonadati</taxon>
        <taxon>Pseudomonadota</taxon>
        <taxon>Betaproteobacteria</taxon>
        <taxon>Nitrosomonadales</taxon>
        <taxon>Methylophilaceae</taxon>
        <taxon>Methylotenera</taxon>
    </lineage>
</organism>
<proteinExistence type="inferred from homology"/>
<keyword evidence="2 12" id="KW-0235">DNA replication</keyword>
<evidence type="ECO:0000256" key="12">
    <source>
        <dbReference type="HAMAP-Rule" id="MF_00983"/>
    </source>
</evidence>
<keyword evidence="1 12" id="KW-0639">Primosome</keyword>
<feature type="binding site" evidence="12">
    <location>
        <position position="472"/>
    </location>
    <ligand>
        <name>Zn(2+)</name>
        <dbReference type="ChEBI" id="CHEBI:29105"/>
        <label>2</label>
    </ligand>
</feature>
<dbReference type="FunFam" id="3.40.50.300:FF:000489">
    <property type="entry name" value="Primosome assembly protein PriA"/>
    <property type="match status" value="1"/>
</dbReference>
<evidence type="ECO:0000313" key="15">
    <source>
        <dbReference type="EMBL" id="TFW72557.1"/>
    </source>
</evidence>
<evidence type="ECO:0000256" key="11">
    <source>
        <dbReference type="ARBA" id="ARBA00048988"/>
    </source>
</evidence>
<dbReference type="PANTHER" id="PTHR30580">
    <property type="entry name" value="PRIMOSOMAL PROTEIN N"/>
    <property type="match status" value="1"/>
</dbReference>
<feature type="binding site" evidence="12">
    <location>
        <position position="490"/>
    </location>
    <ligand>
        <name>Zn(2+)</name>
        <dbReference type="ChEBI" id="CHEBI:29105"/>
        <label>2</label>
    </ligand>
</feature>
<dbReference type="InterPro" id="IPR042115">
    <property type="entry name" value="PriA_3primeBD_sf"/>
</dbReference>
<dbReference type="Gene3D" id="3.40.50.300">
    <property type="entry name" value="P-loop containing nucleotide triphosphate hydrolases"/>
    <property type="match status" value="2"/>
</dbReference>
<feature type="binding site" evidence="12">
    <location>
        <position position="463"/>
    </location>
    <ligand>
        <name>Zn(2+)</name>
        <dbReference type="ChEBI" id="CHEBI:29105"/>
        <label>1</label>
    </ligand>
</feature>
<evidence type="ECO:0000259" key="14">
    <source>
        <dbReference type="PROSITE" id="PS51194"/>
    </source>
</evidence>
<evidence type="ECO:0000256" key="6">
    <source>
        <dbReference type="ARBA" id="ARBA00022806"/>
    </source>
</evidence>
<feature type="binding site" evidence="12">
    <location>
        <position position="469"/>
    </location>
    <ligand>
        <name>Zn(2+)</name>
        <dbReference type="ChEBI" id="CHEBI:29105"/>
        <label>2</label>
    </ligand>
</feature>
<dbReference type="OrthoDB" id="9759544at2"/>
<protein>
    <recommendedName>
        <fullName evidence="12">Replication restart protein PriA</fullName>
    </recommendedName>
    <alternativeName>
        <fullName evidence="12">ATP-dependent DNA helicase PriA</fullName>
        <ecNumber evidence="12">5.6.2.4</ecNumber>
    </alternativeName>
    <alternativeName>
        <fullName evidence="12">DNA 3'-5' helicase PriA</fullName>
    </alternativeName>
</protein>
<dbReference type="InterPro" id="IPR011545">
    <property type="entry name" value="DEAD/DEAH_box_helicase_dom"/>
</dbReference>
<dbReference type="InterPro" id="IPR014001">
    <property type="entry name" value="Helicase_ATP-bd"/>
</dbReference>
<dbReference type="EC" id="5.6.2.4" evidence="12"/>
<dbReference type="GO" id="GO:0006270">
    <property type="term" value="P:DNA replication initiation"/>
    <property type="evidence" value="ECO:0007669"/>
    <property type="project" value="TreeGrafter"/>
</dbReference>
<dbReference type="PROSITE" id="PS51194">
    <property type="entry name" value="HELICASE_CTER"/>
    <property type="match status" value="1"/>
</dbReference>
<dbReference type="InterPro" id="IPR001650">
    <property type="entry name" value="Helicase_C-like"/>
</dbReference>
<dbReference type="GO" id="GO:0006302">
    <property type="term" value="P:double-strand break repair"/>
    <property type="evidence" value="ECO:0007669"/>
    <property type="project" value="InterPro"/>
</dbReference>
<dbReference type="Pfam" id="PF00271">
    <property type="entry name" value="Helicase_C"/>
    <property type="match status" value="1"/>
</dbReference>
<dbReference type="AlphaFoldDB" id="A0A4Y9VTW5"/>
<dbReference type="GO" id="GO:1990077">
    <property type="term" value="C:primosome complex"/>
    <property type="evidence" value="ECO:0007669"/>
    <property type="project" value="UniProtKB-UniRule"/>
</dbReference>
<dbReference type="NCBIfam" id="TIGR00595">
    <property type="entry name" value="priA"/>
    <property type="match status" value="1"/>
</dbReference>
<reference evidence="15 16" key="1">
    <citation type="submission" date="2018-02" db="EMBL/GenBank/DDBJ databases">
        <title>A novel lanthanide dependent methylotroph, Methylotenera sp. La3113.</title>
        <authorList>
            <person name="Lv H."/>
            <person name="Tani A."/>
        </authorList>
    </citation>
    <scope>NUCLEOTIDE SEQUENCE [LARGE SCALE GENOMIC DNA]</scope>
    <source>
        <strain evidence="15 16">La3113</strain>
    </source>
</reference>
<dbReference type="InterPro" id="IPR027417">
    <property type="entry name" value="P-loop_NTPase"/>
</dbReference>
<feature type="domain" description="Helicase ATP-binding" evidence="13">
    <location>
        <begin position="211"/>
        <end position="387"/>
    </location>
</feature>
<dbReference type="GO" id="GO:0006310">
    <property type="term" value="P:DNA recombination"/>
    <property type="evidence" value="ECO:0007669"/>
    <property type="project" value="InterPro"/>
</dbReference>
<dbReference type="GO" id="GO:0016887">
    <property type="term" value="F:ATP hydrolysis activity"/>
    <property type="evidence" value="ECO:0007669"/>
    <property type="project" value="RHEA"/>
</dbReference>
<feature type="domain" description="Helicase C-terminal" evidence="14">
    <location>
        <begin position="495"/>
        <end position="653"/>
    </location>
</feature>
<dbReference type="RefSeq" id="WP_135276595.1">
    <property type="nucleotide sequence ID" value="NZ_PQVH01000005.1"/>
</dbReference>
<dbReference type="Pfam" id="PF00270">
    <property type="entry name" value="DEAD"/>
    <property type="match status" value="1"/>
</dbReference>
<evidence type="ECO:0000256" key="4">
    <source>
        <dbReference type="ARBA" id="ARBA00022741"/>
    </source>
</evidence>
<keyword evidence="8 12" id="KW-0067">ATP-binding</keyword>
<comment type="similarity">
    <text evidence="12">Belongs to the helicase family. PriA subfamily.</text>
</comment>
<keyword evidence="3 12" id="KW-0479">Metal-binding</keyword>
<evidence type="ECO:0000256" key="3">
    <source>
        <dbReference type="ARBA" id="ARBA00022723"/>
    </source>
</evidence>
<dbReference type="SMART" id="SM00490">
    <property type="entry name" value="HELICc"/>
    <property type="match status" value="1"/>
</dbReference>
<dbReference type="InterPro" id="IPR041222">
    <property type="entry name" value="PriA_3primeBD"/>
</dbReference>
<evidence type="ECO:0000256" key="1">
    <source>
        <dbReference type="ARBA" id="ARBA00022515"/>
    </source>
</evidence>
<dbReference type="InterPro" id="IPR005259">
    <property type="entry name" value="PriA"/>
</dbReference>
<comment type="cofactor">
    <cofactor evidence="12">
        <name>Zn(2+)</name>
        <dbReference type="ChEBI" id="CHEBI:29105"/>
    </cofactor>
    <text evidence="12">Binds 2 zinc ions per subunit.</text>
</comment>
<keyword evidence="5 12" id="KW-0378">Hydrolase</keyword>
<name>A0A4Y9VTW5_9PROT</name>
<dbReference type="Pfam" id="PF17764">
    <property type="entry name" value="PriA_3primeBD"/>
    <property type="match status" value="1"/>
</dbReference>
<comment type="catalytic activity">
    <reaction evidence="12">
        <text>Couples ATP hydrolysis with the unwinding of duplex DNA by translocating in the 3'-5' direction.</text>
        <dbReference type="EC" id="5.6.2.4"/>
    </reaction>
</comment>
<dbReference type="Proteomes" id="UP000297706">
    <property type="component" value="Unassembled WGS sequence"/>
</dbReference>
<evidence type="ECO:0000256" key="10">
    <source>
        <dbReference type="ARBA" id="ARBA00023235"/>
    </source>
</evidence>
<dbReference type="HAMAP" id="MF_00983">
    <property type="entry name" value="PriA"/>
    <property type="match status" value="1"/>
</dbReference>
<dbReference type="Gene3D" id="3.40.1440.60">
    <property type="entry name" value="PriA, 3(prime) DNA-binding domain"/>
    <property type="match status" value="1"/>
</dbReference>
<dbReference type="PROSITE" id="PS51192">
    <property type="entry name" value="HELICASE_ATP_BIND_1"/>
    <property type="match status" value="1"/>
</dbReference>
<dbReference type="GO" id="GO:0008270">
    <property type="term" value="F:zinc ion binding"/>
    <property type="evidence" value="ECO:0007669"/>
    <property type="project" value="UniProtKB-UniRule"/>
</dbReference>
<evidence type="ECO:0000313" key="16">
    <source>
        <dbReference type="Proteomes" id="UP000297706"/>
    </source>
</evidence>
<keyword evidence="9 12" id="KW-0238">DNA-binding</keyword>
<evidence type="ECO:0000256" key="5">
    <source>
        <dbReference type="ARBA" id="ARBA00022801"/>
    </source>
</evidence>
<dbReference type="Pfam" id="PF18319">
    <property type="entry name" value="Zn_ribbon_PriA"/>
    <property type="match status" value="1"/>
</dbReference>
<dbReference type="GO" id="GO:0043138">
    <property type="term" value="F:3'-5' DNA helicase activity"/>
    <property type="evidence" value="ECO:0007669"/>
    <property type="project" value="UniProtKB-EC"/>
</dbReference>
<gene>
    <name evidence="12" type="primary">priA</name>
    <name evidence="15" type="ORF">C3Y98_02825</name>
</gene>
<dbReference type="GO" id="GO:0005524">
    <property type="term" value="F:ATP binding"/>
    <property type="evidence" value="ECO:0007669"/>
    <property type="project" value="UniProtKB-UniRule"/>
</dbReference>
<evidence type="ECO:0000256" key="7">
    <source>
        <dbReference type="ARBA" id="ARBA00022833"/>
    </source>
</evidence>
<sequence length="753" mass="83756">MSKPILQIALDVPLARLFDYLSAGQHVQVGQRVLVPFGRRNQIGIVMALADSSEFAIEKLKPITQVFSDEVPLDAEVLSLIKFSADYYHYPFGQALLAALPARLRQVAPAVARKQYCYQITGAGQQVDMESLPKRQRVLRMVLQALQNEGAQSEAALDALSGSARKAAKELVSLGYAVTEQVLAVKRVPAILETPQPALNAEQAAAVASITQEVQTFKAWLLHGITGSGKTEVYIRLMQHVLQQQEAHGAAQHSAQVLVLVPEINLTPQLEARFRARLPQYHLVSLHSSLSESERLHNWQLAQSGAAQIIIGTRLSIFTPIPHLKLILIDEEHDSSYKQQDSMRYHARDVALVRAKRLNIPVVMGSATPALESWYNAMGSQVQGVSATPSQTNKYGLLTLKQRAVSAAQLPKIDCIDTTKVNLQHGLTPQLVSALRLRLERKEQSLLFINRRGYSPVLLCTACHWIAPCTRCSSRLVVHLGQKKLRCHHCGHEQRIPHQCPSCGDADLHPTGHGTQRLEQTLASLLSTARIARVDRDSISRKHALVEILDRVHNQEIDILVGTQMLAKGHDFPNLTLVGVIDTDSALHSPDFRASERLFAQLMQVAGRAGRADKAGQVIIQTAFPDHALFNALRSQDYASYANDLLLEREQVQFPPYVFTALLRAEAHDFSLVQQFLQLAFTGARALSQHVVTYDPVRPQMERLKGMERGYILMHAHQRPALQKLLTQLVYQLRSEPIAAKVRWAVDVNPLEF</sequence>
<dbReference type="NCBIfam" id="NF004067">
    <property type="entry name" value="PRK05580.1-4"/>
    <property type="match status" value="1"/>
</dbReference>
<dbReference type="GO" id="GO:0003677">
    <property type="term" value="F:DNA binding"/>
    <property type="evidence" value="ECO:0007669"/>
    <property type="project" value="UniProtKB-UniRule"/>
</dbReference>
<dbReference type="FunFam" id="3.40.1440.60:FF:000001">
    <property type="entry name" value="Primosomal protein N"/>
    <property type="match status" value="1"/>
</dbReference>
<dbReference type="InterPro" id="IPR040498">
    <property type="entry name" value="PriA_CRR"/>
</dbReference>
<feature type="binding site" evidence="12">
    <location>
        <position position="487"/>
    </location>
    <ligand>
        <name>Zn(2+)</name>
        <dbReference type="ChEBI" id="CHEBI:29105"/>
        <label>2</label>
    </ligand>
</feature>
<keyword evidence="6 12" id="KW-0347">Helicase</keyword>
<dbReference type="Pfam" id="PF18074">
    <property type="entry name" value="PriA_C"/>
    <property type="match status" value="1"/>
</dbReference>
<comment type="function">
    <text evidence="12">Initiates the restart of stalled replication forks, which reloads the replicative helicase on sites other than the origin of replication. Recognizes and binds to abandoned replication forks and remodels them to uncover a helicase loading site. Promotes assembly of the primosome at these replication forks.</text>
</comment>
<feature type="binding site" evidence="12">
    <location>
        <position position="460"/>
    </location>
    <ligand>
        <name>Zn(2+)</name>
        <dbReference type="ChEBI" id="CHEBI:29105"/>
        <label>1</label>
    </ligand>
</feature>
<feature type="binding site" evidence="12">
    <location>
        <position position="500"/>
    </location>
    <ligand>
        <name>Zn(2+)</name>
        <dbReference type="ChEBI" id="CHEBI:29105"/>
        <label>1</label>
    </ligand>
</feature>
<dbReference type="CDD" id="cd18804">
    <property type="entry name" value="SF2_C_priA"/>
    <property type="match status" value="1"/>
</dbReference>
<dbReference type="EMBL" id="PQVH01000005">
    <property type="protein sequence ID" value="TFW72557.1"/>
    <property type="molecule type" value="Genomic_DNA"/>
</dbReference>
<dbReference type="GO" id="GO:0006269">
    <property type="term" value="P:DNA replication, synthesis of primer"/>
    <property type="evidence" value="ECO:0007669"/>
    <property type="project" value="UniProtKB-KW"/>
</dbReference>
<keyword evidence="4 12" id="KW-0547">Nucleotide-binding</keyword>
<evidence type="ECO:0000256" key="9">
    <source>
        <dbReference type="ARBA" id="ARBA00023125"/>
    </source>
</evidence>
<comment type="subunit">
    <text evidence="12">Component of the replication restart primosome.</text>
</comment>
<dbReference type="SUPFAM" id="SSF52540">
    <property type="entry name" value="P-loop containing nucleoside triphosphate hydrolases"/>
    <property type="match status" value="2"/>
</dbReference>
<dbReference type="PANTHER" id="PTHR30580:SF0">
    <property type="entry name" value="PRIMOSOMAL PROTEIN N"/>
    <property type="match status" value="1"/>
</dbReference>